<evidence type="ECO:0000256" key="1">
    <source>
        <dbReference type="SAM" id="MobiDB-lite"/>
    </source>
</evidence>
<comment type="caution">
    <text evidence="2">The sequence shown here is derived from an EMBL/GenBank/DDBJ whole genome shotgun (WGS) entry which is preliminary data.</text>
</comment>
<keyword evidence="3" id="KW-1185">Reference proteome</keyword>
<evidence type="ECO:0000313" key="3">
    <source>
        <dbReference type="Proteomes" id="UP000054596"/>
    </source>
</evidence>
<gene>
    <name evidence="2" type="ORF">AWB82_00280</name>
</gene>
<protein>
    <submittedName>
        <fullName evidence="2">Uncharacterized protein</fullName>
    </submittedName>
</protein>
<dbReference type="EMBL" id="FCOJ02000001">
    <property type="protein sequence ID" value="SAK41155.1"/>
    <property type="molecule type" value="Genomic_DNA"/>
</dbReference>
<dbReference type="Proteomes" id="UP000054596">
    <property type="component" value="Unassembled WGS sequence"/>
</dbReference>
<sequence>MQKIDRSLLAQAQISGGAGKSGGSSSTATNTTDVTIKISG</sequence>
<organism evidence="2 3">
    <name type="scientific">Caballeronia glebae</name>
    <dbReference type="NCBI Taxonomy" id="1777143"/>
    <lineage>
        <taxon>Bacteria</taxon>
        <taxon>Pseudomonadati</taxon>
        <taxon>Pseudomonadota</taxon>
        <taxon>Betaproteobacteria</taxon>
        <taxon>Burkholderiales</taxon>
        <taxon>Burkholderiaceae</taxon>
        <taxon>Caballeronia</taxon>
    </lineage>
</organism>
<dbReference type="AlphaFoldDB" id="A0A157Z6L2"/>
<accession>A0A157Z6L2</accession>
<name>A0A157Z6L2_9BURK</name>
<evidence type="ECO:0000313" key="2">
    <source>
        <dbReference type="EMBL" id="SAK41155.1"/>
    </source>
</evidence>
<proteinExistence type="predicted"/>
<feature type="region of interest" description="Disordered" evidence="1">
    <location>
        <begin position="14"/>
        <end position="40"/>
    </location>
</feature>
<reference evidence="2" key="1">
    <citation type="submission" date="2016-01" db="EMBL/GenBank/DDBJ databases">
        <authorList>
            <person name="Peeters C."/>
        </authorList>
    </citation>
    <scope>NUCLEOTIDE SEQUENCE [LARGE SCALE GENOMIC DNA]</scope>
    <source>
        <strain evidence="2">LMG 29325</strain>
    </source>
</reference>